<dbReference type="EMBL" id="SGBC01000004">
    <property type="protein sequence ID" value="RZD15718.1"/>
    <property type="molecule type" value="Genomic_DNA"/>
</dbReference>
<evidence type="ECO:0000259" key="1">
    <source>
        <dbReference type="Pfam" id="PF07992"/>
    </source>
</evidence>
<dbReference type="GO" id="GO:0016491">
    <property type="term" value="F:oxidoreductase activity"/>
    <property type="evidence" value="ECO:0007669"/>
    <property type="project" value="InterPro"/>
</dbReference>
<comment type="caution">
    <text evidence="2">The sequence shown here is derived from an EMBL/GenBank/DDBJ whole genome shotgun (WGS) entry which is preliminary data.</text>
</comment>
<name>A0A519BEN8_ACIG2</name>
<dbReference type="Gene3D" id="3.50.50.100">
    <property type="match status" value="1"/>
</dbReference>
<dbReference type="InterPro" id="IPR023753">
    <property type="entry name" value="FAD/NAD-binding_dom"/>
</dbReference>
<feature type="domain" description="FAD/NAD(P)-binding" evidence="1">
    <location>
        <begin position="2"/>
        <end position="116"/>
    </location>
</feature>
<reference evidence="2 3" key="1">
    <citation type="journal article" date="2019" name="ISME J.">
        <title>Insights into ecological role of a new deltaproteobacterial order Candidatus Acidulodesulfobacterales by metagenomics and metatranscriptomics.</title>
        <authorList>
            <person name="Tan S."/>
            <person name="Liu J."/>
            <person name="Fang Y."/>
            <person name="Hedlund B.P."/>
            <person name="Lian Z.H."/>
            <person name="Huang L.Y."/>
            <person name="Li J.T."/>
            <person name="Huang L.N."/>
            <person name="Li W.J."/>
            <person name="Jiang H.C."/>
            <person name="Dong H.L."/>
            <person name="Shu W.S."/>
        </authorList>
    </citation>
    <scope>NUCLEOTIDE SEQUENCE [LARGE SCALE GENOMIC DNA]</scope>
    <source>
        <strain evidence="2">AP2</strain>
    </source>
</reference>
<dbReference type="InterPro" id="IPR052541">
    <property type="entry name" value="SQRD"/>
</dbReference>
<dbReference type="Proteomes" id="UP000316562">
    <property type="component" value="Unassembled WGS sequence"/>
</dbReference>
<feature type="domain" description="FAD/NAD(P)-binding" evidence="1">
    <location>
        <begin position="187"/>
        <end position="294"/>
    </location>
</feature>
<accession>A0A519BEN8</accession>
<sequence length="387" mass="43315">MKKVLIIGGGFAGVEAAIQLKKFNFDVTMVSNRDYMYIYPISIWIPTGGLNFEDAKLSLNKLSAVHKFNFVMDEITKIDPKNNKVIGKNASYNFDYLVVAVGAGKAKPKGIENTYSICGIPEESLKIKQKMDELIKSKKGKISIGIGGNPKDPSAMRGGPAFELLFNFDNLLRKKGIRDNFELNIFAPMDTPGKRLGDKAYNMLNEFYENLKIKKYFGKKIKEFVKDGIIFEDDSKLNSDLTVFVPAGSIHEIFSSSELPLTEAGFIKIDDNLKAEGYENVYAIGDSANLAGPAFKAKQGHVAELMAKIAAYNINEKETGSNNYKGYEEHVHVLCVMDNGKGAAYVYRDAKKEKVIMLPVIGHMLKKFWGWYYKNSKLNKIPRFPGF</sequence>
<dbReference type="PANTHER" id="PTHR43755">
    <property type="match status" value="1"/>
</dbReference>
<dbReference type="AlphaFoldDB" id="A0A519BEN8"/>
<protein>
    <submittedName>
        <fullName evidence="2">Sulfide:quinone reductase</fullName>
    </submittedName>
</protein>
<dbReference type="PRINTS" id="PR00368">
    <property type="entry name" value="FADPNR"/>
</dbReference>
<dbReference type="InterPro" id="IPR036188">
    <property type="entry name" value="FAD/NAD-bd_sf"/>
</dbReference>
<evidence type="ECO:0000313" key="2">
    <source>
        <dbReference type="EMBL" id="RZD15718.1"/>
    </source>
</evidence>
<dbReference type="SUPFAM" id="SSF51905">
    <property type="entry name" value="FAD/NAD(P)-binding domain"/>
    <property type="match status" value="1"/>
</dbReference>
<dbReference type="Pfam" id="PF07992">
    <property type="entry name" value="Pyr_redox_2"/>
    <property type="match status" value="2"/>
</dbReference>
<gene>
    <name evidence="2" type="ORF">EVJ46_09350</name>
</gene>
<evidence type="ECO:0000313" key="3">
    <source>
        <dbReference type="Proteomes" id="UP000316562"/>
    </source>
</evidence>
<dbReference type="PANTHER" id="PTHR43755:SF1">
    <property type="entry name" value="FAD-DEPENDENT PYRIDINE NUCLEOTIDE-DISULPHIDE OXIDOREDUCTASE"/>
    <property type="match status" value="1"/>
</dbReference>
<organism evidence="2 3">
    <name type="scientific">Acididesulfobacter guangdongensis</name>
    <dbReference type="NCBI Taxonomy" id="2597225"/>
    <lineage>
        <taxon>Bacteria</taxon>
        <taxon>Deltaproteobacteria</taxon>
        <taxon>Candidatus Acidulodesulfobacterales</taxon>
        <taxon>Candidatus Acididesulfobacter</taxon>
    </lineage>
</organism>
<proteinExistence type="predicted"/>